<name>A0A1V4ATL7_9BACT</name>
<dbReference type="PANTHER" id="PTHR33279">
    <property type="entry name" value="SULFUR CARRIER PROTEIN YEDF-RELATED"/>
    <property type="match status" value="1"/>
</dbReference>
<organism evidence="3 4">
    <name type="scientific">Candidatus Brocadia carolinensis</name>
    <dbReference type="NCBI Taxonomy" id="1004156"/>
    <lineage>
        <taxon>Bacteria</taxon>
        <taxon>Pseudomonadati</taxon>
        <taxon>Planctomycetota</taxon>
        <taxon>Candidatus Brocadiia</taxon>
        <taxon>Candidatus Brocadiales</taxon>
        <taxon>Candidatus Brocadiaceae</taxon>
        <taxon>Candidatus Brocadia</taxon>
    </lineage>
</organism>
<dbReference type="Proteomes" id="UP000189681">
    <property type="component" value="Unassembled WGS sequence"/>
</dbReference>
<dbReference type="EMBL" id="AYTS01000078">
    <property type="protein sequence ID" value="OOP56492.1"/>
    <property type="molecule type" value="Genomic_DNA"/>
</dbReference>
<reference evidence="3 4" key="1">
    <citation type="journal article" date="2017" name="Water Res.">
        <title>Discovery and metagenomic analysis of an anammox bacterial enrichment related to Candidatus "Brocadia caroliniensis" in a full-scale glycerol-fed nitritation-denitritation separate centrate treatment process.</title>
        <authorList>
            <person name="Park H."/>
            <person name="Brotto A.C."/>
            <person name="van Loosdrecht M.C."/>
            <person name="Chandran K."/>
        </authorList>
    </citation>
    <scope>NUCLEOTIDE SEQUENCE [LARGE SCALE GENOMIC DNA]</scope>
    <source>
        <strain evidence="3">26THWARD</strain>
    </source>
</reference>
<dbReference type="STRING" id="1004156.AYP45_08780"/>
<dbReference type="PANTHER" id="PTHR33279:SF19">
    <property type="entry name" value="SSL1707 PROTEIN"/>
    <property type="match status" value="1"/>
</dbReference>
<protein>
    <submittedName>
        <fullName evidence="3">Preprotein translocase subunit TatB</fullName>
    </submittedName>
</protein>
<proteinExistence type="inferred from homology"/>
<comment type="caution">
    <text evidence="3">The sequence shown here is derived from an EMBL/GenBank/DDBJ whole genome shotgun (WGS) entry which is preliminary data.</text>
</comment>
<dbReference type="Pfam" id="PF01206">
    <property type="entry name" value="TusA"/>
    <property type="match status" value="1"/>
</dbReference>
<evidence type="ECO:0000256" key="1">
    <source>
        <dbReference type="ARBA" id="ARBA00008984"/>
    </source>
</evidence>
<feature type="domain" description="UPF0033" evidence="2">
    <location>
        <begin position="12"/>
        <end position="80"/>
    </location>
</feature>
<dbReference type="InterPro" id="IPR001455">
    <property type="entry name" value="TusA-like"/>
</dbReference>
<dbReference type="InterPro" id="IPR036868">
    <property type="entry name" value="TusA-like_sf"/>
</dbReference>
<accession>A0A1V4ATL7</accession>
<comment type="similarity">
    <text evidence="1">Belongs to the sulfur carrier protein TusA family.</text>
</comment>
<sequence>MAEEEKISPDDKIDLRGVLCPINFVKTKLKLEMMDSGQILEVILDDGEPIRSVPRSIKEEGHKIIKVENVENMYRLLIKKS</sequence>
<evidence type="ECO:0000259" key="2">
    <source>
        <dbReference type="Pfam" id="PF01206"/>
    </source>
</evidence>
<dbReference type="AlphaFoldDB" id="A0A1V4ATL7"/>
<dbReference type="Gene3D" id="3.30.110.40">
    <property type="entry name" value="TusA-like domain"/>
    <property type="match status" value="1"/>
</dbReference>
<gene>
    <name evidence="3" type="ORF">AYP45_08780</name>
</gene>
<dbReference type="SUPFAM" id="SSF64307">
    <property type="entry name" value="SirA-like"/>
    <property type="match status" value="1"/>
</dbReference>
<evidence type="ECO:0000313" key="4">
    <source>
        <dbReference type="Proteomes" id="UP000189681"/>
    </source>
</evidence>
<dbReference type="CDD" id="cd00291">
    <property type="entry name" value="SirA_YedF_YeeD"/>
    <property type="match status" value="1"/>
</dbReference>
<evidence type="ECO:0000313" key="3">
    <source>
        <dbReference type="EMBL" id="OOP56492.1"/>
    </source>
</evidence>